<dbReference type="Pfam" id="PF01722">
    <property type="entry name" value="BolA"/>
    <property type="match status" value="1"/>
</dbReference>
<protein>
    <submittedName>
        <fullName evidence="3">BolA/IbaG family iron-sulfur metabolism protein</fullName>
    </submittedName>
</protein>
<dbReference type="SUPFAM" id="SSF82657">
    <property type="entry name" value="BolA-like"/>
    <property type="match status" value="1"/>
</dbReference>
<keyword evidence="4" id="KW-1185">Reference proteome</keyword>
<dbReference type="PANTHER" id="PTHR46229:SF4">
    <property type="entry name" value="ACID STRESS PROTEIN IBAG"/>
    <property type="match status" value="1"/>
</dbReference>
<organism evidence="3 4">
    <name type="scientific">Seongchinamella unica</name>
    <dbReference type="NCBI Taxonomy" id="2547392"/>
    <lineage>
        <taxon>Bacteria</taxon>
        <taxon>Pseudomonadati</taxon>
        <taxon>Pseudomonadota</taxon>
        <taxon>Gammaproteobacteria</taxon>
        <taxon>Cellvibrionales</taxon>
        <taxon>Halieaceae</taxon>
        <taxon>Seongchinamella</taxon>
    </lineage>
</organism>
<gene>
    <name evidence="3" type="ORF">E2F43_00530</name>
</gene>
<dbReference type="PIRSF" id="PIRSF003113">
    <property type="entry name" value="BolA"/>
    <property type="match status" value="1"/>
</dbReference>
<comment type="similarity">
    <text evidence="1 2">Belongs to the BolA/IbaG family.</text>
</comment>
<accession>A0A4R5LWX8</accession>
<evidence type="ECO:0000313" key="3">
    <source>
        <dbReference type="EMBL" id="TDG15993.1"/>
    </source>
</evidence>
<dbReference type="InterPro" id="IPR050961">
    <property type="entry name" value="BolA/IbaG_stress_morph_reg"/>
</dbReference>
<evidence type="ECO:0000313" key="4">
    <source>
        <dbReference type="Proteomes" id="UP000295554"/>
    </source>
</evidence>
<dbReference type="InterPro" id="IPR002634">
    <property type="entry name" value="BolA"/>
</dbReference>
<dbReference type="EMBL" id="SMSE01000001">
    <property type="protein sequence ID" value="TDG15993.1"/>
    <property type="molecule type" value="Genomic_DNA"/>
</dbReference>
<dbReference type="PANTHER" id="PTHR46229">
    <property type="entry name" value="BOLA TRANSCRIPTION REGULATOR"/>
    <property type="match status" value="1"/>
</dbReference>
<dbReference type="Proteomes" id="UP000295554">
    <property type="component" value="Unassembled WGS sequence"/>
</dbReference>
<name>A0A4R5LWX8_9GAMM</name>
<comment type="caution">
    <text evidence="3">The sequence shown here is derived from an EMBL/GenBank/DDBJ whole genome shotgun (WGS) entry which is preliminary data.</text>
</comment>
<proteinExistence type="inferred from homology"/>
<dbReference type="AlphaFoldDB" id="A0A4R5LWX8"/>
<evidence type="ECO:0000256" key="1">
    <source>
        <dbReference type="ARBA" id="ARBA00005578"/>
    </source>
</evidence>
<reference evidence="3 4" key="1">
    <citation type="submission" date="2019-03" db="EMBL/GenBank/DDBJ databases">
        <title>Seongchinamella monodicae gen. nov., sp. nov., a novel member of the Gammaproteobacteria isolated from a tidal mudflat of beach.</title>
        <authorList>
            <person name="Yang H.G."/>
            <person name="Kang J.W."/>
            <person name="Lee S.D."/>
        </authorList>
    </citation>
    <scope>NUCLEOTIDE SEQUENCE [LARGE SCALE GENOMIC DNA]</scope>
    <source>
        <strain evidence="3 4">GH4-78</strain>
    </source>
</reference>
<sequence>MDAATVKVLLQTHLPDCEFHVQGEGANYDITAIGAAFEGLRPVKKQQLVYGALSTEIAEGSIHAVNIHTFTPDEWQARG</sequence>
<dbReference type="OrthoDB" id="9812890at2"/>
<evidence type="ECO:0000256" key="2">
    <source>
        <dbReference type="RuleBase" id="RU003860"/>
    </source>
</evidence>
<dbReference type="InterPro" id="IPR036065">
    <property type="entry name" value="BolA-like_sf"/>
</dbReference>
<dbReference type="Gene3D" id="3.30.300.90">
    <property type="entry name" value="BolA-like"/>
    <property type="match status" value="1"/>
</dbReference>